<evidence type="ECO:0000256" key="2">
    <source>
        <dbReference type="ARBA" id="ARBA00022490"/>
    </source>
</evidence>
<dbReference type="EMBL" id="CAXLJL010000734">
    <property type="protein sequence ID" value="CAL5140541.1"/>
    <property type="molecule type" value="Genomic_DNA"/>
</dbReference>
<keyword evidence="5" id="KW-0378">Hydrolase</keyword>
<keyword evidence="4" id="KW-0255">Endonuclease</keyword>
<evidence type="ECO:0000313" key="7">
    <source>
        <dbReference type="Proteomes" id="UP001497525"/>
    </source>
</evidence>
<evidence type="ECO:0000256" key="3">
    <source>
        <dbReference type="ARBA" id="ARBA00022722"/>
    </source>
</evidence>
<dbReference type="GO" id="GO:0006281">
    <property type="term" value="P:DNA repair"/>
    <property type="evidence" value="ECO:0007669"/>
    <property type="project" value="InterPro"/>
</dbReference>
<comment type="subcellular location">
    <subcellularLocation>
        <location evidence="1">Cytoplasm</location>
    </subcellularLocation>
</comment>
<evidence type="ECO:0000256" key="5">
    <source>
        <dbReference type="ARBA" id="ARBA00022801"/>
    </source>
</evidence>
<protein>
    <recommendedName>
        <fullName evidence="8">Endonuclease V</fullName>
    </recommendedName>
</protein>
<reference evidence="6" key="1">
    <citation type="submission" date="2024-06" db="EMBL/GenBank/DDBJ databases">
        <authorList>
            <person name="Liu X."/>
            <person name="Lenzi L."/>
            <person name="Haldenby T S."/>
            <person name="Uol C."/>
        </authorList>
    </citation>
    <scope>NUCLEOTIDE SEQUENCE</scope>
</reference>
<dbReference type="GO" id="GO:0016891">
    <property type="term" value="F:RNA endonuclease activity producing 5'-phosphomonoesters, hydrolytic mechanism"/>
    <property type="evidence" value="ECO:0007669"/>
    <property type="project" value="TreeGrafter"/>
</dbReference>
<evidence type="ECO:0008006" key="8">
    <source>
        <dbReference type="Google" id="ProtNLM"/>
    </source>
</evidence>
<accession>A0AAV2TWG3</accession>
<dbReference type="Pfam" id="PF04493">
    <property type="entry name" value="Endonuclease_5"/>
    <property type="match status" value="1"/>
</dbReference>
<dbReference type="Gene3D" id="3.30.2170.10">
    <property type="entry name" value="archaeoglobus fulgidus dsm 4304 superfamily"/>
    <property type="match status" value="1"/>
</dbReference>
<dbReference type="Proteomes" id="UP001497525">
    <property type="component" value="Unassembled WGS sequence"/>
</dbReference>
<dbReference type="InterPro" id="IPR007581">
    <property type="entry name" value="Endonuclease-V"/>
</dbReference>
<dbReference type="PANTHER" id="PTHR28511:SF1">
    <property type="entry name" value="ENDONUCLEASE V"/>
    <property type="match status" value="1"/>
</dbReference>
<comment type="caution">
    <text evidence="6">The sequence shown here is derived from an EMBL/GenBank/DDBJ whole genome shotgun (WGS) entry which is preliminary data.</text>
</comment>
<evidence type="ECO:0000256" key="1">
    <source>
        <dbReference type="ARBA" id="ARBA00004496"/>
    </source>
</evidence>
<dbReference type="CDD" id="cd06559">
    <property type="entry name" value="Endonuclease_V"/>
    <property type="match status" value="1"/>
</dbReference>
<dbReference type="GO" id="GO:0005730">
    <property type="term" value="C:nucleolus"/>
    <property type="evidence" value="ECO:0007669"/>
    <property type="project" value="TreeGrafter"/>
</dbReference>
<name>A0AAV2TWG3_CALDB</name>
<keyword evidence="2" id="KW-0963">Cytoplasm</keyword>
<organism evidence="6 7">
    <name type="scientific">Calicophoron daubneyi</name>
    <name type="common">Rumen fluke</name>
    <name type="synonym">Paramphistomum daubneyi</name>
    <dbReference type="NCBI Taxonomy" id="300641"/>
    <lineage>
        <taxon>Eukaryota</taxon>
        <taxon>Metazoa</taxon>
        <taxon>Spiralia</taxon>
        <taxon>Lophotrochozoa</taxon>
        <taxon>Platyhelminthes</taxon>
        <taxon>Trematoda</taxon>
        <taxon>Digenea</taxon>
        <taxon>Plagiorchiida</taxon>
        <taxon>Pronocephalata</taxon>
        <taxon>Paramphistomoidea</taxon>
        <taxon>Paramphistomidae</taxon>
        <taxon>Calicophoron</taxon>
    </lineage>
</organism>
<gene>
    <name evidence="6" type="ORF">CDAUBV1_LOCUS15852</name>
</gene>
<keyword evidence="3" id="KW-0540">Nuclease</keyword>
<sequence>MAIAKSTETELENLKQKWIKEQLYSRQFTVLKDPEWLAARLVSGDLLVGGMDISFSQKRANFAVAALAIVELKSLKVVHQVTKEVELDVPYIPTFLGFREVGPFEELVKSVKLEHPEFMPHVLMVDGNGTLHPRRFGSACQLGCRLGQPTIGVAKNLLNVTEGNHDQHEPRLAKLSEKQMAKLKHSGDRLEILDENGGICGWALLSCDKAKNPVYVSPGHLISMETACEVTCKMSIFRVPEPTRMADIISRQRIAELEDNSGELSKGTLRACNPHHVSSSKNYK</sequence>
<evidence type="ECO:0000313" key="6">
    <source>
        <dbReference type="EMBL" id="CAL5140541.1"/>
    </source>
</evidence>
<evidence type="ECO:0000256" key="4">
    <source>
        <dbReference type="ARBA" id="ARBA00022759"/>
    </source>
</evidence>
<dbReference type="GO" id="GO:0005737">
    <property type="term" value="C:cytoplasm"/>
    <property type="evidence" value="ECO:0007669"/>
    <property type="project" value="UniProtKB-SubCell"/>
</dbReference>
<dbReference type="AlphaFoldDB" id="A0AAV2TWG3"/>
<dbReference type="PANTHER" id="PTHR28511">
    <property type="entry name" value="ENDONUCLEASE V"/>
    <property type="match status" value="1"/>
</dbReference>
<proteinExistence type="predicted"/>
<dbReference type="GO" id="GO:0003727">
    <property type="term" value="F:single-stranded RNA binding"/>
    <property type="evidence" value="ECO:0007669"/>
    <property type="project" value="TreeGrafter"/>
</dbReference>